<organism evidence="2 3">
    <name type="scientific">Eumeta variegata</name>
    <name type="common">Bagworm moth</name>
    <name type="synonym">Eumeta japonica</name>
    <dbReference type="NCBI Taxonomy" id="151549"/>
    <lineage>
        <taxon>Eukaryota</taxon>
        <taxon>Metazoa</taxon>
        <taxon>Ecdysozoa</taxon>
        <taxon>Arthropoda</taxon>
        <taxon>Hexapoda</taxon>
        <taxon>Insecta</taxon>
        <taxon>Pterygota</taxon>
        <taxon>Neoptera</taxon>
        <taxon>Endopterygota</taxon>
        <taxon>Lepidoptera</taxon>
        <taxon>Glossata</taxon>
        <taxon>Ditrysia</taxon>
        <taxon>Tineoidea</taxon>
        <taxon>Psychidae</taxon>
        <taxon>Oiketicinae</taxon>
        <taxon>Eumeta</taxon>
    </lineage>
</organism>
<protein>
    <submittedName>
        <fullName evidence="2">Uncharacterized protein</fullName>
    </submittedName>
</protein>
<proteinExistence type="predicted"/>
<evidence type="ECO:0000313" key="2">
    <source>
        <dbReference type="EMBL" id="GBP56790.1"/>
    </source>
</evidence>
<dbReference type="AlphaFoldDB" id="A0A4C1X140"/>
<keyword evidence="3" id="KW-1185">Reference proteome</keyword>
<gene>
    <name evidence="2" type="ORF">EVAR_91442_1</name>
</gene>
<reference evidence="2 3" key="1">
    <citation type="journal article" date="2019" name="Commun. Biol.">
        <title>The bagworm genome reveals a unique fibroin gene that provides high tensile strength.</title>
        <authorList>
            <person name="Kono N."/>
            <person name="Nakamura H."/>
            <person name="Ohtoshi R."/>
            <person name="Tomita M."/>
            <person name="Numata K."/>
            <person name="Arakawa K."/>
        </authorList>
    </citation>
    <scope>NUCLEOTIDE SEQUENCE [LARGE SCALE GENOMIC DNA]</scope>
</reference>
<comment type="caution">
    <text evidence="2">The sequence shown here is derived from an EMBL/GenBank/DDBJ whole genome shotgun (WGS) entry which is preliminary data.</text>
</comment>
<dbReference type="EMBL" id="BGZK01000701">
    <property type="protein sequence ID" value="GBP56790.1"/>
    <property type="molecule type" value="Genomic_DNA"/>
</dbReference>
<evidence type="ECO:0000256" key="1">
    <source>
        <dbReference type="SAM" id="MobiDB-lite"/>
    </source>
</evidence>
<feature type="region of interest" description="Disordered" evidence="1">
    <location>
        <begin position="172"/>
        <end position="192"/>
    </location>
</feature>
<dbReference type="Proteomes" id="UP000299102">
    <property type="component" value="Unassembled WGS sequence"/>
</dbReference>
<sequence>MVICCNRNFRKLLTFERTGTLNASLNFALGSPPISAQDEYALEEGCKCGHSFYQHTRFRVAARVAARVVACAGAGLKLGTLLPKFPMSCLLPVIATDHFRTNGPAARLRFAIESGGRNFAGVGVFRMKSIFVTYSKVKTARVTRLRLAMWLVRSRVLAKKITCGTNRILSRDVPAARGPPPSHRNACLPSTRDTSGRGARTCARAPDAPLTTRYLCANSNFGYPECL</sequence>
<accession>A0A4C1X140</accession>
<evidence type="ECO:0000313" key="3">
    <source>
        <dbReference type="Proteomes" id="UP000299102"/>
    </source>
</evidence>
<name>A0A4C1X140_EUMVA</name>